<dbReference type="Gene3D" id="3.30.2410.10">
    <property type="entry name" value="Hect, E3 ligase catalytic domain"/>
    <property type="match status" value="1"/>
</dbReference>
<feature type="region of interest" description="Disordered" evidence="8">
    <location>
        <begin position="354"/>
        <end position="387"/>
    </location>
</feature>
<feature type="repeat" description="RCC1" evidence="7">
    <location>
        <begin position="61"/>
        <end position="110"/>
    </location>
</feature>
<dbReference type="CDD" id="cd00078">
    <property type="entry name" value="HECTc"/>
    <property type="match status" value="1"/>
</dbReference>
<dbReference type="EMBL" id="SJOL01006586">
    <property type="protein sequence ID" value="TGZ64890.1"/>
    <property type="molecule type" value="Genomic_DNA"/>
</dbReference>
<feature type="compositionally biased region" description="Polar residues" evidence="8">
    <location>
        <begin position="354"/>
        <end position="363"/>
    </location>
</feature>
<comment type="subcellular location">
    <subcellularLocation>
        <location evidence="1">Cytoplasm</location>
    </subcellularLocation>
</comment>
<keyword evidence="2" id="KW-0963">Cytoplasm</keyword>
<dbReference type="PANTHER" id="PTHR45622:SF76">
    <property type="entry name" value="HECT AND RLD DOMAIN CONTAINING E3 UBIQUITIN LIGASE 4, ISOFORM C"/>
    <property type="match status" value="1"/>
</dbReference>
<keyword evidence="11" id="KW-1185">Reference proteome</keyword>
<feature type="active site" description="Glycyl thioester intermediate" evidence="6">
    <location>
        <position position="1190"/>
    </location>
</feature>
<dbReference type="Gene3D" id="3.30.2160.10">
    <property type="entry name" value="Hect, E3 ligase catalytic domain"/>
    <property type="match status" value="1"/>
</dbReference>
<dbReference type="Gene3D" id="3.90.1750.10">
    <property type="entry name" value="Hect, E3 ligase catalytic domains"/>
    <property type="match status" value="1"/>
</dbReference>
<evidence type="ECO:0000256" key="1">
    <source>
        <dbReference type="ARBA" id="ARBA00004496"/>
    </source>
</evidence>
<dbReference type="Proteomes" id="UP000308267">
    <property type="component" value="Unassembled WGS sequence"/>
</dbReference>
<comment type="caution">
    <text evidence="10">The sequence shown here is derived from an EMBL/GenBank/DDBJ whole genome shotgun (WGS) entry which is preliminary data.</text>
</comment>
<dbReference type="InterPro" id="IPR000408">
    <property type="entry name" value="Reg_chr_condens"/>
</dbReference>
<evidence type="ECO:0000259" key="9">
    <source>
        <dbReference type="PROSITE" id="PS50237"/>
    </source>
</evidence>
<keyword evidence="5 6" id="KW-0833">Ubl conjugation pathway</keyword>
<dbReference type="AlphaFoldDB" id="A0A4S2LMJ1"/>
<evidence type="ECO:0000256" key="6">
    <source>
        <dbReference type="PROSITE-ProRule" id="PRU00104"/>
    </source>
</evidence>
<accession>A0A4S2LMJ1</accession>
<sequence>MCAAPKCFLFGWGACDDNQLGPHEQDSQQISSPQPITVPSRWTIARVACGYKHTLLLNADGEVYSCGGNEFGQLGRSDAPPDFRRITALENHTITDIACGAYHNAAISYTGRLFTWGCNSNGQLGREGDDSSVKMIRSLAEHRVVQVSLGLEHSLVLTDTSRLFVFGSNIWGQLGLGFRSDLPIVIPQQLMCLSGLPIRCISAGGVHSAVLTISGTLYVWGGNKYGQLGLEPIEMVAVESVSGSRSSIESAPQHSVSVPTAVKSLKGQRAVFVDCGESHTVVLTEEGGVFTYGGNQFGQLGHGESSKSISIPRKVADLMDNPTTQVACGRMHTLVLVPSLGCVYAFGAGSEGQLGTNTNTDSSRPMPVKGPWLRSGTSSNQSTNSPDVPLEVARLYAGGDHAYALTRKSTLTYPYMRTIRVIDNRPPRNPECSSYPHALHRMSVQNKTKSQIVVEDFRVWDPMSSRSIATVCPQALDHLRDALTALPLPAPMYRTSSTCSESSDSTNSQHVMFASLRLETAFSSLGCLAATCLADNHFSTGRDQHGVDLDAARDLQQQLFRQLQPKNLRRLIEKLMDGVLNVARPNYPSIECLRGLMVLAVSDLLNTPRAPDRPNSHDSSHSDISAPIDKHSLSDSDWNESGEAGPFLVKLAGLPNPGMVLHGFTLAINQLEPAPSKIIDRWFARVQPRYFKKLVTNLNNHIVYILNMQPATADYERRSKEEGVRSSLELMKRLYRINESRQPPISYVSFYIPVVREKVNIDSSFLSWLRERESGGMIIWHGEPPSKDAYSSTLEIIKDYFATTTTTAPKTHFFSFCDYPFIFDAPTKARLLSLEATLSMQNAVNQAERNTLIQSVMSPLLGYPVLTSTSPFFHVTVRRDFLIQDTLTYLTVANPSELRKVLRVQFAGEEAVDEGGVMKEFFLLVMRDLLSPIYGMFRCYPESRMLWFSEFTMESDNVFLLIGILCGLAIYNSIIVDLAFPLAMFRKLLGDKPVLDDLMELDPVVGRSLQQLLDYEGQDVAETFCLTFSLDIDCFGETRHIELVENGSNIEVTHENKSLYVEKYVDYVFNKSCEAPYRAFERGFHQVCAGHALKFFRPMELQSLVVGSEVVNWNELRQNTSYQGVYWDHHPVIEWFWEVLLVEFSVEDKKRFLRFLTGCDRVPLFGFTSLRITIQPMNCGDEYLPVAHTCANLLDLPLYSSKDVLRLKLSIAIQHTEGFGLV</sequence>
<feature type="repeat" description="RCC1" evidence="7">
    <location>
        <begin position="111"/>
        <end position="160"/>
    </location>
</feature>
<reference evidence="10 11" key="1">
    <citation type="journal article" date="2019" name="BMC Genomics">
        <title>New insights from Opisthorchis felineus genome: update on genomics of the epidemiologically important liver flukes.</title>
        <authorList>
            <person name="Ershov N.I."/>
            <person name="Mordvinov V.A."/>
            <person name="Prokhortchouk E.B."/>
            <person name="Pakharukova M.Y."/>
            <person name="Gunbin K.V."/>
            <person name="Ustyantsev K."/>
            <person name="Genaev M.A."/>
            <person name="Blinov A.G."/>
            <person name="Mazur A."/>
            <person name="Boulygina E."/>
            <person name="Tsygankova S."/>
            <person name="Khrameeva E."/>
            <person name="Chekanov N."/>
            <person name="Fan G."/>
            <person name="Xiao A."/>
            <person name="Zhang H."/>
            <person name="Xu X."/>
            <person name="Yang H."/>
            <person name="Solovyev V."/>
            <person name="Lee S.M."/>
            <person name="Liu X."/>
            <person name="Afonnikov D.A."/>
            <person name="Skryabin K.G."/>
        </authorList>
    </citation>
    <scope>NUCLEOTIDE SEQUENCE [LARGE SCALE GENOMIC DNA]</scope>
    <source>
        <strain evidence="10">AK-0245</strain>
        <tissue evidence="10">Whole organism</tissue>
    </source>
</reference>
<dbReference type="InterPro" id="IPR035983">
    <property type="entry name" value="Hect_E3_ubiquitin_ligase"/>
</dbReference>
<proteinExistence type="predicted"/>
<dbReference type="FunFam" id="3.30.2160.10:FF:000004">
    <property type="entry name" value="probable E3 ubiquitin-protein ligase HERC4 isoform X1"/>
    <property type="match status" value="1"/>
</dbReference>
<feature type="repeat" description="RCC1" evidence="7">
    <location>
        <begin position="161"/>
        <end position="214"/>
    </location>
</feature>
<dbReference type="InterPro" id="IPR058923">
    <property type="entry name" value="RCC1-like_dom"/>
</dbReference>
<evidence type="ECO:0000256" key="3">
    <source>
        <dbReference type="ARBA" id="ARBA00022679"/>
    </source>
</evidence>
<dbReference type="Gene3D" id="2.130.10.30">
    <property type="entry name" value="Regulator of chromosome condensation 1/beta-lactamase-inhibitor protein II"/>
    <property type="match status" value="3"/>
</dbReference>
<feature type="compositionally biased region" description="Basic and acidic residues" evidence="8">
    <location>
        <begin position="610"/>
        <end position="621"/>
    </location>
</feature>
<dbReference type="SMART" id="SM00119">
    <property type="entry name" value="HECTc"/>
    <property type="match status" value="1"/>
</dbReference>
<dbReference type="InterPro" id="IPR051709">
    <property type="entry name" value="Ub-ligase/GTPase-reg"/>
</dbReference>
<feature type="domain" description="HECT" evidence="9">
    <location>
        <begin position="894"/>
        <end position="1222"/>
    </location>
</feature>
<dbReference type="GO" id="GO:0004842">
    <property type="term" value="F:ubiquitin-protein transferase activity"/>
    <property type="evidence" value="ECO:0007669"/>
    <property type="project" value="InterPro"/>
</dbReference>
<dbReference type="FunFam" id="3.30.2410.10:FF:000003">
    <property type="entry name" value="probable E3 ubiquitin-protein ligase HERC4 isoform X1"/>
    <property type="match status" value="1"/>
</dbReference>
<organism evidence="10 11">
    <name type="scientific">Opisthorchis felineus</name>
    <dbReference type="NCBI Taxonomy" id="147828"/>
    <lineage>
        <taxon>Eukaryota</taxon>
        <taxon>Metazoa</taxon>
        <taxon>Spiralia</taxon>
        <taxon>Lophotrochozoa</taxon>
        <taxon>Platyhelminthes</taxon>
        <taxon>Trematoda</taxon>
        <taxon>Digenea</taxon>
        <taxon>Opisthorchiida</taxon>
        <taxon>Opisthorchiata</taxon>
        <taxon>Opisthorchiidae</taxon>
        <taxon>Opisthorchis</taxon>
    </lineage>
</organism>
<dbReference type="Pfam" id="PF00632">
    <property type="entry name" value="HECT"/>
    <property type="match status" value="1"/>
</dbReference>
<feature type="region of interest" description="Disordered" evidence="8">
    <location>
        <begin position="609"/>
        <end position="638"/>
    </location>
</feature>
<feature type="compositionally biased region" description="Polar residues" evidence="8">
    <location>
        <begin position="375"/>
        <end position="386"/>
    </location>
</feature>
<name>A0A4S2LMJ1_OPIFE</name>
<protein>
    <recommendedName>
        <fullName evidence="9">HECT domain-containing protein</fullName>
    </recommendedName>
</protein>
<evidence type="ECO:0000256" key="8">
    <source>
        <dbReference type="SAM" id="MobiDB-lite"/>
    </source>
</evidence>
<keyword evidence="4" id="KW-0677">Repeat</keyword>
<dbReference type="PROSITE" id="PS50237">
    <property type="entry name" value="HECT"/>
    <property type="match status" value="1"/>
</dbReference>
<dbReference type="SUPFAM" id="SSF50985">
    <property type="entry name" value="RCC1/BLIP-II"/>
    <property type="match status" value="1"/>
</dbReference>
<gene>
    <name evidence="10" type="ORF">CRM22_006165</name>
</gene>
<evidence type="ECO:0000256" key="5">
    <source>
        <dbReference type="ARBA" id="ARBA00022786"/>
    </source>
</evidence>
<dbReference type="STRING" id="147828.A0A4S2LMJ1"/>
<dbReference type="PROSITE" id="PS50012">
    <property type="entry name" value="RCC1_3"/>
    <property type="match status" value="7"/>
</dbReference>
<feature type="repeat" description="RCC1" evidence="7">
    <location>
        <begin position="7"/>
        <end position="60"/>
    </location>
</feature>
<evidence type="ECO:0000313" key="11">
    <source>
        <dbReference type="Proteomes" id="UP000308267"/>
    </source>
</evidence>
<evidence type="ECO:0000256" key="4">
    <source>
        <dbReference type="ARBA" id="ARBA00022737"/>
    </source>
</evidence>
<dbReference type="PROSITE" id="PS00626">
    <property type="entry name" value="RCC1_2"/>
    <property type="match status" value="2"/>
</dbReference>
<dbReference type="PRINTS" id="PR00633">
    <property type="entry name" value="RCCNDNSATION"/>
</dbReference>
<dbReference type="SUPFAM" id="SSF56204">
    <property type="entry name" value="Hect, E3 ligase catalytic domain"/>
    <property type="match status" value="1"/>
</dbReference>
<dbReference type="PANTHER" id="PTHR45622">
    <property type="entry name" value="UBIQUITIN-PROTEIN LIGASE E3A-RELATED"/>
    <property type="match status" value="1"/>
</dbReference>
<evidence type="ECO:0000256" key="7">
    <source>
        <dbReference type="PROSITE-ProRule" id="PRU00235"/>
    </source>
</evidence>
<dbReference type="GO" id="GO:0005737">
    <property type="term" value="C:cytoplasm"/>
    <property type="evidence" value="ECO:0007669"/>
    <property type="project" value="UniProtKB-SubCell"/>
</dbReference>
<dbReference type="OrthoDB" id="8068875at2759"/>
<keyword evidence="3" id="KW-0808">Transferase</keyword>
<dbReference type="InterPro" id="IPR009091">
    <property type="entry name" value="RCC1/BLIP-II"/>
</dbReference>
<feature type="repeat" description="RCC1" evidence="7">
    <location>
        <begin position="287"/>
        <end position="339"/>
    </location>
</feature>
<evidence type="ECO:0000256" key="2">
    <source>
        <dbReference type="ARBA" id="ARBA00022490"/>
    </source>
</evidence>
<feature type="repeat" description="RCC1" evidence="7">
    <location>
        <begin position="215"/>
        <end position="286"/>
    </location>
</feature>
<dbReference type="Pfam" id="PF25390">
    <property type="entry name" value="WD40_RLD"/>
    <property type="match status" value="1"/>
</dbReference>
<dbReference type="InterPro" id="IPR000569">
    <property type="entry name" value="HECT_dom"/>
</dbReference>
<evidence type="ECO:0000313" key="10">
    <source>
        <dbReference type="EMBL" id="TGZ64890.1"/>
    </source>
</evidence>
<feature type="repeat" description="RCC1" evidence="7">
    <location>
        <begin position="341"/>
        <end position="408"/>
    </location>
</feature>